<dbReference type="Proteomes" id="UP000003460">
    <property type="component" value="Unassembled WGS sequence"/>
</dbReference>
<name>C9LIT6_9BACT</name>
<dbReference type="HOGENOM" id="CLU_3156435_0_0_10"/>
<comment type="caution">
    <text evidence="1">The sequence shown here is derived from an EMBL/GenBank/DDBJ whole genome shotgun (WGS) entry which is preliminary data.</text>
</comment>
<dbReference type="AlphaFoldDB" id="C9LIT6"/>
<proteinExistence type="predicted"/>
<reference evidence="1" key="1">
    <citation type="submission" date="2009-09" db="EMBL/GenBank/DDBJ databases">
        <authorList>
            <person name="Weinstock G."/>
            <person name="Sodergren E."/>
            <person name="Clifton S."/>
            <person name="Fulton L."/>
            <person name="Fulton B."/>
            <person name="Courtney L."/>
            <person name="Fronick C."/>
            <person name="Harrison M."/>
            <person name="Strong C."/>
            <person name="Farmer C."/>
            <person name="Delahaunty K."/>
            <person name="Markovic C."/>
            <person name="Hall O."/>
            <person name="Minx P."/>
            <person name="Tomlinson C."/>
            <person name="Mitreva M."/>
            <person name="Nelson J."/>
            <person name="Hou S."/>
            <person name="Wollam A."/>
            <person name="Pepin K.H."/>
            <person name="Johnson M."/>
            <person name="Bhonagiri V."/>
            <person name="Nash W.E."/>
            <person name="Warren W."/>
            <person name="Chinwalla A."/>
            <person name="Mardis E.R."/>
            <person name="Wilson R.K."/>
        </authorList>
    </citation>
    <scope>NUCLEOTIDE SEQUENCE [LARGE SCALE GENOMIC DNA]</scope>
    <source>
        <strain evidence="1">ATCC 51259</strain>
    </source>
</reference>
<protein>
    <submittedName>
        <fullName evidence="1">Uncharacterized protein</fullName>
    </submittedName>
</protein>
<evidence type="ECO:0000313" key="1">
    <source>
        <dbReference type="EMBL" id="EEX70903.1"/>
    </source>
</evidence>
<organism evidence="1 2">
    <name type="scientific">Alloprevotella tannerae ATCC 51259</name>
    <dbReference type="NCBI Taxonomy" id="626522"/>
    <lineage>
        <taxon>Bacteria</taxon>
        <taxon>Pseudomonadati</taxon>
        <taxon>Bacteroidota</taxon>
        <taxon>Bacteroidia</taxon>
        <taxon>Bacteroidales</taxon>
        <taxon>Prevotellaceae</taxon>
        <taxon>Alloprevotella</taxon>
    </lineage>
</organism>
<gene>
    <name evidence="1" type="ORF">GCWU000325_02145</name>
</gene>
<accession>C9LIT6</accession>
<dbReference type="STRING" id="626522.GCWU000325_02145"/>
<dbReference type="EMBL" id="ACIJ02000023">
    <property type="protein sequence ID" value="EEX70903.1"/>
    <property type="molecule type" value="Genomic_DNA"/>
</dbReference>
<sequence>MPQIFFPINYNTNSLFLNKLGTVHLRIGDNANLNVKKLNYILGFFLLA</sequence>
<evidence type="ECO:0000313" key="2">
    <source>
        <dbReference type="Proteomes" id="UP000003460"/>
    </source>
</evidence>
<keyword evidence="2" id="KW-1185">Reference proteome</keyword>